<organism evidence="2 3">
    <name type="scientific">Siculibacillus lacustris</name>
    <dbReference type="NCBI Taxonomy" id="1549641"/>
    <lineage>
        <taxon>Bacteria</taxon>
        <taxon>Pseudomonadati</taxon>
        <taxon>Pseudomonadota</taxon>
        <taxon>Alphaproteobacteria</taxon>
        <taxon>Hyphomicrobiales</taxon>
        <taxon>Ancalomicrobiaceae</taxon>
        <taxon>Siculibacillus</taxon>
    </lineage>
</organism>
<dbReference type="OrthoDB" id="9796962at2"/>
<dbReference type="PANTHER" id="PTHR36302:SF1">
    <property type="entry name" value="COPPER CHAPERONE PCU(A)C"/>
    <property type="match status" value="1"/>
</dbReference>
<feature type="chain" id="PRO_5020468703" evidence="1">
    <location>
        <begin position="23"/>
        <end position="159"/>
    </location>
</feature>
<dbReference type="Gene3D" id="2.60.40.1890">
    <property type="entry name" value="PCu(A)C copper chaperone"/>
    <property type="match status" value="1"/>
</dbReference>
<name>A0A4V2KTI7_9HYPH</name>
<feature type="signal peptide" evidence="1">
    <location>
        <begin position="1"/>
        <end position="22"/>
    </location>
</feature>
<dbReference type="Proteomes" id="UP000292781">
    <property type="component" value="Unassembled WGS sequence"/>
</dbReference>
<evidence type="ECO:0000313" key="2">
    <source>
        <dbReference type="EMBL" id="TBW37411.1"/>
    </source>
</evidence>
<gene>
    <name evidence="2" type="ORF">EYW49_11690</name>
</gene>
<evidence type="ECO:0000313" key="3">
    <source>
        <dbReference type="Proteomes" id="UP000292781"/>
    </source>
</evidence>
<keyword evidence="1" id="KW-0732">Signal</keyword>
<reference evidence="2 3" key="1">
    <citation type="submission" date="2019-02" db="EMBL/GenBank/DDBJ databases">
        <title>Siculibacillus lacustris gen. nov., sp. nov., a new rosette-forming bacterium isolated from a freshwater crater lake (Lake St. Ana, Romania).</title>
        <authorList>
            <person name="Felfoldi T."/>
            <person name="Marton Z."/>
            <person name="Szabo A."/>
            <person name="Mentes A."/>
            <person name="Boka K."/>
            <person name="Marialigeti K."/>
            <person name="Mathe I."/>
            <person name="Koncz M."/>
            <person name="Schumann P."/>
            <person name="Toth E."/>
        </authorList>
    </citation>
    <scope>NUCLEOTIDE SEQUENCE [LARGE SCALE GENOMIC DNA]</scope>
    <source>
        <strain evidence="2 3">SA-279</strain>
    </source>
</reference>
<dbReference type="PANTHER" id="PTHR36302">
    <property type="entry name" value="BLR7088 PROTEIN"/>
    <property type="match status" value="1"/>
</dbReference>
<keyword evidence="3" id="KW-1185">Reference proteome</keyword>
<dbReference type="InterPro" id="IPR007410">
    <property type="entry name" value="LpqE-like"/>
</dbReference>
<sequence>MKILLPFALAAGLIAAALPAQAHGYKVGALEIGHPWSRATPKAAPAGGGFLTVTNTGTTADRLVSVTSAVADKVEIHESAVVDGVMRMRPLERGLEIPAGAKVELKPGGNHVMFVGLKAPFEKGTAFKGTLTFEKAGSVEVDFAVEEMGAAPAHHGSTN</sequence>
<evidence type="ECO:0000256" key="1">
    <source>
        <dbReference type="SAM" id="SignalP"/>
    </source>
</evidence>
<dbReference type="InterPro" id="IPR058248">
    <property type="entry name" value="Lxx211020-like"/>
</dbReference>
<protein>
    <submittedName>
        <fullName evidence="2">Copper chaperone PCu(A)C</fullName>
    </submittedName>
</protein>
<dbReference type="EMBL" id="SJFN01000015">
    <property type="protein sequence ID" value="TBW37411.1"/>
    <property type="molecule type" value="Genomic_DNA"/>
</dbReference>
<proteinExistence type="predicted"/>
<accession>A0A4V2KTI7</accession>
<dbReference type="SUPFAM" id="SSF110087">
    <property type="entry name" value="DR1885-like metal-binding protein"/>
    <property type="match status" value="1"/>
</dbReference>
<dbReference type="Pfam" id="PF04314">
    <property type="entry name" value="PCuAC"/>
    <property type="match status" value="1"/>
</dbReference>
<dbReference type="AlphaFoldDB" id="A0A4V2KTI7"/>
<dbReference type="RefSeq" id="WP_131309749.1">
    <property type="nucleotide sequence ID" value="NZ_SJFN01000015.1"/>
</dbReference>
<dbReference type="InterPro" id="IPR036182">
    <property type="entry name" value="PCuAC_sf"/>
</dbReference>
<comment type="caution">
    <text evidence="2">The sequence shown here is derived from an EMBL/GenBank/DDBJ whole genome shotgun (WGS) entry which is preliminary data.</text>
</comment>